<dbReference type="EMBL" id="CP015367">
    <property type="protein sequence ID" value="APT33912.1"/>
    <property type="molecule type" value="Genomic_DNA"/>
</dbReference>
<gene>
    <name evidence="1" type="ORF">MCBMB27_04621</name>
    <name evidence="2" type="ORF">SAMN05192567_113149</name>
</gene>
<dbReference type="KEGG" id="mphy:MCBMB27_04621"/>
<sequence>MEAKVVRWGDDFAVKLTAGEAEELGVREGTTVEVSKPRSPVTRRVVNGEPVMTLAEMIAEMERLGPSHRPELVDWGPDVGAEIVRDD</sequence>
<dbReference type="InterPro" id="IPR037914">
    <property type="entry name" value="SpoVT-AbrB_sf"/>
</dbReference>
<protein>
    <submittedName>
        <fullName evidence="1">Regulation and Cell signaling</fullName>
    </submittedName>
    <submittedName>
        <fullName evidence="2">Transcriptional regulator/antitoxin, MazE</fullName>
    </submittedName>
</protein>
<dbReference type="AlphaFoldDB" id="A0AAE8HT50"/>
<keyword evidence="3" id="KW-1185">Reference proteome</keyword>
<organism evidence="2 4">
    <name type="scientific">Methylobacterium phyllosphaerae</name>
    <dbReference type="NCBI Taxonomy" id="418223"/>
    <lineage>
        <taxon>Bacteria</taxon>
        <taxon>Pseudomonadati</taxon>
        <taxon>Pseudomonadota</taxon>
        <taxon>Alphaproteobacteria</taxon>
        <taxon>Hyphomicrobiales</taxon>
        <taxon>Methylobacteriaceae</taxon>
        <taxon>Methylobacterium</taxon>
    </lineage>
</organism>
<dbReference type="Proteomes" id="UP000185487">
    <property type="component" value="Chromosome"/>
</dbReference>
<dbReference type="SUPFAM" id="SSF89447">
    <property type="entry name" value="AbrB/MazE/MraZ-like"/>
    <property type="match status" value="1"/>
</dbReference>
<evidence type="ECO:0000313" key="1">
    <source>
        <dbReference type="EMBL" id="APT33912.1"/>
    </source>
</evidence>
<accession>A0AAE8HT50</accession>
<evidence type="ECO:0000313" key="3">
    <source>
        <dbReference type="Proteomes" id="UP000185487"/>
    </source>
</evidence>
<name>A0AAE8HT50_9HYPH</name>
<proteinExistence type="predicted"/>
<dbReference type="Proteomes" id="UP000199140">
    <property type="component" value="Unassembled WGS sequence"/>
</dbReference>
<dbReference type="Gene3D" id="2.10.260.10">
    <property type="match status" value="1"/>
</dbReference>
<evidence type="ECO:0000313" key="4">
    <source>
        <dbReference type="Proteomes" id="UP000199140"/>
    </source>
</evidence>
<evidence type="ECO:0000313" key="2">
    <source>
        <dbReference type="EMBL" id="SFH08183.1"/>
    </source>
</evidence>
<reference evidence="1 3" key="1">
    <citation type="submission" date="2016-04" db="EMBL/GenBank/DDBJ databases">
        <title>Complete genome sequencing and analysis of CBMB27, Methylobacterium phyllosphaerae isolated from leaf tissues of rice (Oryza sativa L.).</title>
        <authorList>
            <person name="Lee Y."/>
            <person name="Hwangbo K."/>
            <person name="Chung H."/>
            <person name="Yoo J."/>
            <person name="Kim K.Y."/>
            <person name="Sa T.M."/>
            <person name="Um Y."/>
            <person name="Madhaiyan M."/>
        </authorList>
    </citation>
    <scope>NUCLEOTIDE SEQUENCE [LARGE SCALE GENOMIC DNA]</scope>
    <source>
        <strain evidence="1 3">CBMB27</strain>
    </source>
</reference>
<dbReference type="EMBL" id="FOPK01000013">
    <property type="protein sequence ID" value="SFH08183.1"/>
    <property type="molecule type" value="Genomic_DNA"/>
</dbReference>
<dbReference type="RefSeq" id="WP_075381317.1">
    <property type="nucleotide sequence ID" value="NZ_CP015367.1"/>
</dbReference>
<reference evidence="2 4" key="2">
    <citation type="submission" date="2016-10" db="EMBL/GenBank/DDBJ databases">
        <authorList>
            <person name="Varghese N."/>
            <person name="Submissions S."/>
        </authorList>
    </citation>
    <scope>NUCLEOTIDE SEQUENCE [LARGE SCALE GENOMIC DNA]</scope>
    <source>
        <strain evidence="2 4">CBMB27</strain>
    </source>
</reference>